<dbReference type="SUPFAM" id="SSF55797">
    <property type="entry name" value="PR-1-like"/>
    <property type="match status" value="1"/>
</dbReference>
<dbReference type="PRINTS" id="PR00837">
    <property type="entry name" value="V5TPXLIKE"/>
</dbReference>
<dbReference type="SMART" id="SM00254">
    <property type="entry name" value="ShKT"/>
    <property type="match status" value="2"/>
</dbReference>
<evidence type="ECO:0000259" key="2">
    <source>
        <dbReference type="PROSITE" id="PS51670"/>
    </source>
</evidence>
<dbReference type="Pfam" id="PF00188">
    <property type="entry name" value="CAP"/>
    <property type="match status" value="1"/>
</dbReference>
<comment type="caution">
    <text evidence="1">Lacks conserved residue(s) required for the propagation of feature annotation.</text>
</comment>
<keyword evidence="3" id="KW-1185">Reference proteome</keyword>
<dbReference type="PROSITE" id="PS51670">
    <property type="entry name" value="SHKT"/>
    <property type="match status" value="2"/>
</dbReference>
<dbReference type="InterPro" id="IPR035940">
    <property type="entry name" value="CAP_sf"/>
</dbReference>
<dbReference type="Proteomes" id="UP000887581">
    <property type="component" value="Unplaced"/>
</dbReference>
<dbReference type="Gene3D" id="1.10.10.1940">
    <property type="match status" value="1"/>
</dbReference>
<feature type="domain" description="ShKT" evidence="2">
    <location>
        <begin position="225"/>
        <end position="260"/>
    </location>
</feature>
<dbReference type="Gene3D" id="3.40.33.10">
    <property type="entry name" value="CAP"/>
    <property type="match status" value="1"/>
</dbReference>
<dbReference type="AlphaFoldDB" id="A0A915PJW7"/>
<dbReference type="Pfam" id="PF01549">
    <property type="entry name" value="ShK"/>
    <property type="match status" value="2"/>
</dbReference>
<evidence type="ECO:0000256" key="1">
    <source>
        <dbReference type="PROSITE-ProRule" id="PRU01005"/>
    </source>
</evidence>
<protein>
    <submittedName>
        <fullName evidence="4">ShKT domain-containing protein</fullName>
    </submittedName>
</protein>
<dbReference type="InterPro" id="IPR003582">
    <property type="entry name" value="ShKT_dom"/>
</dbReference>
<name>A0A915PJW7_9BILA</name>
<dbReference type="PANTHER" id="PTHR10334">
    <property type="entry name" value="CYSTEINE-RICH SECRETORY PROTEIN-RELATED"/>
    <property type="match status" value="1"/>
</dbReference>
<accession>A0A915PJW7</accession>
<organism evidence="3 4">
    <name type="scientific">Setaria digitata</name>
    <dbReference type="NCBI Taxonomy" id="48799"/>
    <lineage>
        <taxon>Eukaryota</taxon>
        <taxon>Metazoa</taxon>
        <taxon>Ecdysozoa</taxon>
        <taxon>Nematoda</taxon>
        <taxon>Chromadorea</taxon>
        <taxon>Rhabditida</taxon>
        <taxon>Spirurina</taxon>
        <taxon>Spiruromorpha</taxon>
        <taxon>Filarioidea</taxon>
        <taxon>Setariidae</taxon>
        <taxon>Setaria</taxon>
    </lineage>
</organism>
<dbReference type="InterPro" id="IPR001283">
    <property type="entry name" value="CRISP-related"/>
</dbReference>
<feature type="domain" description="ShKT" evidence="2">
    <location>
        <begin position="273"/>
        <end position="308"/>
    </location>
</feature>
<sequence>MQTLVWDQRLANLAYDHAKRCNAWHRSGQSFRRIKSRTVAYERRGHGYSYIGENIWWSNEVYLRSNLQSSMLDFFNERPYYNYNTNQCFRGAQCGHYTQYVWSDTCAVGCAAVHCNGIRNGRGINRGHIIICNYGEGGNQYGKRPYLLGPRCSNCRCGGKCTSEGLCPSCCTGIHYLQQNTFLPPPPPPIPQTKQSPKLWQNKIDKYQKQKNYQRKDSELYNYECRDLEQYCQYWAQSVGCNGNHRDFMMKRCPKTCNTCYLFITDINQAQKCADNDQNCGYWARNRECYGPRQLYMAQNCRLSCSFCTPISHRER</sequence>
<reference evidence="4" key="1">
    <citation type="submission" date="2022-11" db="UniProtKB">
        <authorList>
            <consortium name="WormBaseParasite"/>
        </authorList>
    </citation>
    <scope>IDENTIFICATION</scope>
</reference>
<dbReference type="WBParaSite" id="sdigi.contig121.g4751.t1">
    <property type="protein sequence ID" value="sdigi.contig121.g4751.t1"/>
    <property type="gene ID" value="sdigi.contig121.g4751"/>
</dbReference>
<dbReference type="InterPro" id="IPR014044">
    <property type="entry name" value="CAP_dom"/>
</dbReference>
<dbReference type="SMART" id="SM00198">
    <property type="entry name" value="SCP"/>
    <property type="match status" value="1"/>
</dbReference>
<proteinExistence type="predicted"/>
<evidence type="ECO:0000313" key="3">
    <source>
        <dbReference type="Proteomes" id="UP000887581"/>
    </source>
</evidence>
<evidence type="ECO:0000313" key="4">
    <source>
        <dbReference type="WBParaSite" id="sdigi.contig121.g4751.t1"/>
    </source>
</evidence>